<dbReference type="FunFam" id="1.10.10.10:FF:000018">
    <property type="entry name" value="DNA-binding response regulator ResD"/>
    <property type="match status" value="1"/>
</dbReference>
<dbReference type="GO" id="GO:0005829">
    <property type="term" value="C:cytosol"/>
    <property type="evidence" value="ECO:0007669"/>
    <property type="project" value="TreeGrafter"/>
</dbReference>
<protein>
    <submittedName>
        <fullName evidence="11">Response regulator</fullName>
    </submittedName>
</protein>
<reference evidence="11 12" key="1">
    <citation type="journal article" date="2015" name="Genome Announc.">
        <title>Expanding the biotechnology potential of lactobacilli through comparative genomics of 213 strains and associated genera.</title>
        <authorList>
            <person name="Sun Z."/>
            <person name="Harris H.M."/>
            <person name="McCann A."/>
            <person name="Guo C."/>
            <person name="Argimon S."/>
            <person name="Zhang W."/>
            <person name="Yang X."/>
            <person name="Jeffery I.B."/>
            <person name="Cooney J.C."/>
            <person name="Kagawa T.F."/>
            <person name="Liu W."/>
            <person name="Song Y."/>
            <person name="Salvetti E."/>
            <person name="Wrobel A."/>
            <person name="Rasinkangas P."/>
            <person name="Parkhill J."/>
            <person name="Rea M.C."/>
            <person name="O'Sullivan O."/>
            <person name="Ritari J."/>
            <person name="Douillard F.P."/>
            <person name="Paul Ross R."/>
            <person name="Yang R."/>
            <person name="Briner A.E."/>
            <person name="Felis G.E."/>
            <person name="de Vos W.M."/>
            <person name="Barrangou R."/>
            <person name="Klaenhammer T.R."/>
            <person name="Caufield P.W."/>
            <person name="Cui Y."/>
            <person name="Zhang H."/>
            <person name="O'Toole P.W."/>
        </authorList>
    </citation>
    <scope>NUCLEOTIDE SEQUENCE [LARGE SCALE GENOMIC DNA]</scope>
    <source>
        <strain evidence="11 12">DSM 20019</strain>
    </source>
</reference>
<gene>
    <name evidence="11" type="ORF">FC08_GL000279</name>
</gene>
<evidence type="ECO:0000256" key="6">
    <source>
        <dbReference type="ARBA" id="ARBA00023163"/>
    </source>
</evidence>
<evidence type="ECO:0000256" key="3">
    <source>
        <dbReference type="ARBA" id="ARBA00023015"/>
    </source>
</evidence>
<dbReference type="SMART" id="SM00862">
    <property type="entry name" value="Trans_reg_C"/>
    <property type="match status" value="1"/>
</dbReference>
<dbReference type="SUPFAM" id="SSF46894">
    <property type="entry name" value="C-terminal effector domain of the bipartite response regulators"/>
    <property type="match status" value="1"/>
</dbReference>
<dbReference type="GO" id="GO:0032993">
    <property type="term" value="C:protein-DNA complex"/>
    <property type="evidence" value="ECO:0007669"/>
    <property type="project" value="TreeGrafter"/>
</dbReference>
<accession>A0AAJ0PBK2</accession>
<dbReference type="InterPro" id="IPR039420">
    <property type="entry name" value="WalR-like"/>
</dbReference>
<dbReference type="PANTHER" id="PTHR48111:SF10">
    <property type="entry name" value="STAGE 0 SPORULATION PROTEIN A HOMOLOG"/>
    <property type="match status" value="1"/>
</dbReference>
<feature type="modified residue" description="4-aspartylphosphate" evidence="7">
    <location>
        <position position="64"/>
    </location>
</feature>
<dbReference type="AlphaFoldDB" id="A0AAJ0PBK2"/>
<evidence type="ECO:0000259" key="9">
    <source>
        <dbReference type="PROSITE" id="PS50110"/>
    </source>
</evidence>
<dbReference type="PROSITE" id="PS51755">
    <property type="entry name" value="OMPR_PHOB"/>
    <property type="match status" value="1"/>
</dbReference>
<dbReference type="FunFam" id="3.40.50.2300:FF:000001">
    <property type="entry name" value="DNA-binding response regulator PhoB"/>
    <property type="match status" value="1"/>
</dbReference>
<feature type="domain" description="OmpR/PhoB-type" evidence="10">
    <location>
        <begin position="140"/>
        <end position="240"/>
    </location>
</feature>
<evidence type="ECO:0000256" key="4">
    <source>
        <dbReference type="ARBA" id="ARBA00023125"/>
    </source>
</evidence>
<keyword evidence="6" id="KW-0804">Transcription</keyword>
<keyword evidence="2" id="KW-0902">Two-component regulatory system</keyword>
<dbReference type="GO" id="GO:0000156">
    <property type="term" value="F:phosphorelay response regulator activity"/>
    <property type="evidence" value="ECO:0007669"/>
    <property type="project" value="TreeGrafter"/>
</dbReference>
<dbReference type="InterPro" id="IPR011006">
    <property type="entry name" value="CheY-like_superfamily"/>
</dbReference>
<feature type="DNA-binding region" description="OmpR/PhoB-type" evidence="8">
    <location>
        <begin position="140"/>
        <end position="240"/>
    </location>
</feature>
<dbReference type="Proteomes" id="UP000050828">
    <property type="component" value="Unassembled WGS sequence"/>
</dbReference>
<dbReference type="Pfam" id="PF00072">
    <property type="entry name" value="Response_reg"/>
    <property type="match status" value="1"/>
</dbReference>
<evidence type="ECO:0000256" key="5">
    <source>
        <dbReference type="ARBA" id="ARBA00023159"/>
    </source>
</evidence>
<dbReference type="EMBL" id="AZDL01000129">
    <property type="protein sequence ID" value="KRK86325.1"/>
    <property type="molecule type" value="Genomic_DNA"/>
</dbReference>
<keyword evidence="3" id="KW-0805">Transcription regulation</keyword>
<sequence>MQNDVKLNEVTIMKILIVDDDKEIVELLSIYVKNEGYEPIQAFTGKEALTKIATNPDIDLMILDIMMPNMSGIEVIKAVRKDSQVPIIVVSAKTTDMDKIQGLLTGADDYVSKPFNPLEVMARVKSLLRRSQQQVANEVPDVLEVGPLIIKRDSHEVTTINNKQIQLTALEFGILYLLASHPNRVFSADDIFERVWKQESIVSAKTVMVHVSHLRDKIEEATDGEKVIETVWGVGYKVEV</sequence>
<dbReference type="SMART" id="SM00448">
    <property type="entry name" value="REC"/>
    <property type="match status" value="1"/>
</dbReference>
<dbReference type="InterPro" id="IPR036388">
    <property type="entry name" value="WH-like_DNA-bd_sf"/>
</dbReference>
<dbReference type="Pfam" id="PF00486">
    <property type="entry name" value="Trans_reg_C"/>
    <property type="match status" value="1"/>
</dbReference>
<keyword evidence="1 7" id="KW-0597">Phosphoprotein</keyword>
<evidence type="ECO:0000259" key="10">
    <source>
        <dbReference type="PROSITE" id="PS51755"/>
    </source>
</evidence>
<dbReference type="PROSITE" id="PS50110">
    <property type="entry name" value="RESPONSE_REGULATORY"/>
    <property type="match status" value="1"/>
</dbReference>
<dbReference type="Gene3D" id="6.10.250.690">
    <property type="match status" value="1"/>
</dbReference>
<dbReference type="GO" id="GO:0000976">
    <property type="term" value="F:transcription cis-regulatory region binding"/>
    <property type="evidence" value="ECO:0007669"/>
    <property type="project" value="TreeGrafter"/>
</dbReference>
<comment type="caution">
    <text evidence="11">The sequence shown here is derived from an EMBL/GenBank/DDBJ whole genome shotgun (WGS) entry which is preliminary data.</text>
</comment>
<dbReference type="SUPFAM" id="SSF52172">
    <property type="entry name" value="CheY-like"/>
    <property type="match status" value="1"/>
</dbReference>
<evidence type="ECO:0000256" key="1">
    <source>
        <dbReference type="ARBA" id="ARBA00022553"/>
    </source>
</evidence>
<evidence type="ECO:0000313" key="12">
    <source>
        <dbReference type="Proteomes" id="UP000050828"/>
    </source>
</evidence>
<dbReference type="GO" id="GO:0006355">
    <property type="term" value="P:regulation of DNA-templated transcription"/>
    <property type="evidence" value="ECO:0007669"/>
    <property type="project" value="InterPro"/>
</dbReference>
<evidence type="ECO:0000256" key="7">
    <source>
        <dbReference type="PROSITE-ProRule" id="PRU00169"/>
    </source>
</evidence>
<dbReference type="InterPro" id="IPR001867">
    <property type="entry name" value="OmpR/PhoB-type_DNA-bd"/>
</dbReference>
<dbReference type="Gene3D" id="1.10.10.10">
    <property type="entry name" value="Winged helix-like DNA-binding domain superfamily/Winged helix DNA-binding domain"/>
    <property type="match status" value="1"/>
</dbReference>
<dbReference type="PANTHER" id="PTHR48111">
    <property type="entry name" value="REGULATOR OF RPOS"/>
    <property type="match status" value="1"/>
</dbReference>
<keyword evidence="5" id="KW-0010">Activator</keyword>
<evidence type="ECO:0000313" key="11">
    <source>
        <dbReference type="EMBL" id="KRK86325.1"/>
    </source>
</evidence>
<evidence type="ECO:0000256" key="2">
    <source>
        <dbReference type="ARBA" id="ARBA00023012"/>
    </source>
</evidence>
<dbReference type="InterPro" id="IPR016032">
    <property type="entry name" value="Sig_transdc_resp-reg_C-effctor"/>
</dbReference>
<evidence type="ECO:0000256" key="8">
    <source>
        <dbReference type="PROSITE-ProRule" id="PRU01091"/>
    </source>
</evidence>
<organism evidence="11 12">
    <name type="scientific">Latilactobacillus curvatus JCM 1096 = DSM 20019</name>
    <dbReference type="NCBI Taxonomy" id="1293592"/>
    <lineage>
        <taxon>Bacteria</taxon>
        <taxon>Bacillati</taxon>
        <taxon>Bacillota</taxon>
        <taxon>Bacilli</taxon>
        <taxon>Lactobacillales</taxon>
        <taxon>Lactobacillaceae</taxon>
        <taxon>Latilactobacillus</taxon>
    </lineage>
</organism>
<name>A0AAJ0PBK2_LATCU</name>
<dbReference type="CDD" id="cd00383">
    <property type="entry name" value="trans_reg_C"/>
    <property type="match status" value="1"/>
</dbReference>
<feature type="domain" description="Response regulatory" evidence="9">
    <location>
        <begin position="14"/>
        <end position="128"/>
    </location>
</feature>
<dbReference type="Gene3D" id="3.40.50.2300">
    <property type="match status" value="1"/>
</dbReference>
<proteinExistence type="predicted"/>
<keyword evidence="4 8" id="KW-0238">DNA-binding</keyword>
<dbReference type="InterPro" id="IPR001789">
    <property type="entry name" value="Sig_transdc_resp-reg_receiver"/>
</dbReference>
<dbReference type="CDD" id="cd17574">
    <property type="entry name" value="REC_OmpR"/>
    <property type="match status" value="1"/>
</dbReference>